<comment type="catalytic activity">
    <reaction evidence="6">
        <text>(3R)-atrochrysone 2-carbonyl-[ACP] + H2O = (3R)-atrochrysone 2-carboxylate + holo-[ACP] + H(+)</text>
        <dbReference type="Rhea" id="RHEA:64236"/>
        <dbReference type="Rhea" id="RHEA-COMP:9685"/>
        <dbReference type="Rhea" id="RHEA-COMP:20479"/>
        <dbReference type="ChEBI" id="CHEBI:15377"/>
        <dbReference type="ChEBI" id="CHEBI:15378"/>
        <dbReference type="ChEBI" id="CHEBI:64479"/>
        <dbReference type="ChEBI" id="CHEBI:234107"/>
        <dbReference type="ChEBI" id="CHEBI:234110"/>
    </reaction>
    <physiologicalReaction direction="left-to-right" evidence="6">
        <dbReference type="Rhea" id="RHEA:64237"/>
    </physiologicalReaction>
</comment>
<dbReference type="InterPro" id="IPR036388">
    <property type="entry name" value="WH-like_DNA-bd_sf"/>
</dbReference>
<keyword evidence="4" id="KW-0378">Hydrolase</keyword>
<dbReference type="Gene3D" id="1.10.10.10">
    <property type="entry name" value="Winged helix-like DNA-binding domain superfamily/Winged helix DNA-binding domain"/>
    <property type="match status" value="1"/>
</dbReference>
<dbReference type="OrthoDB" id="17458at2759"/>
<dbReference type="PANTHER" id="PTHR23131:SF3">
    <property type="entry name" value="ATROCHRYSONE CARBOXYL ACP THIOESTERASE"/>
    <property type="match status" value="1"/>
</dbReference>
<dbReference type="SUPFAM" id="SSF56281">
    <property type="entry name" value="Metallo-hydrolase/oxidoreductase"/>
    <property type="match status" value="1"/>
</dbReference>
<dbReference type="InterPro" id="IPR001279">
    <property type="entry name" value="Metallo-B-lactamas"/>
</dbReference>
<organism evidence="8 9">
    <name type="scientific">Aureobasidium melanogenum</name>
    <name type="common">Aureobasidium pullulans var. melanogenum</name>
    <dbReference type="NCBI Taxonomy" id="46634"/>
    <lineage>
        <taxon>Eukaryota</taxon>
        <taxon>Fungi</taxon>
        <taxon>Dikarya</taxon>
        <taxon>Ascomycota</taxon>
        <taxon>Pezizomycotina</taxon>
        <taxon>Dothideomycetes</taxon>
        <taxon>Dothideomycetidae</taxon>
        <taxon>Dothideales</taxon>
        <taxon>Saccotheciaceae</taxon>
        <taxon>Aureobasidium</taxon>
    </lineage>
</organism>
<name>A0A9P8J6D3_AURME</name>
<evidence type="ECO:0000313" key="8">
    <source>
        <dbReference type="EMBL" id="KAG9687444.1"/>
    </source>
</evidence>
<dbReference type="InterPro" id="IPR050662">
    <property type="entry name" value="Sec-metab_biosynth-thioest"/>
</dbReference>
<evidence type="ECO:0000256" key="4">
    <source>
        <dbReference type="ARBA" id="ARBA00022801"/>
    </source>
</evidence>
<reference evidence="8" key="1">
    <citation type="journal article" date="2021" name="J Fungi (Basel)">
        <title>Virulence traits and population genomics of the black yeast Aureobasidium melanogenum.</title>
        <authorList>
            <person name="Cernosa A."/>
            <person name="Sun X."/>
            <person name="Gostincar C."/>
            <person name="Fang C."/>
            <person name="Gunde-Cimerman N."/>
            <person name="Song Z."/>
        </authorList>
    </citation>
    <scope>NUCLEOTIDE SEQUENCE</scope>
    <source>
        <strain evidence="8">EXF-9911</strain>
    </source>
</reference>
<comment type="similarity">
    <text evidence="2">Belongs to the metallo-beta-lactamase superfamily.</text>
</comment>
<dbReference type="InterPro" id="IPR036866">
    <property type="entry name" value="RibonucZ/Hydroxyglut_hydro"/>
</dbReference>
<comment type="caution">
    <text evidence="8">The sequence shown here is derived from an EMBL/GenBank/DDBJ whole genome shotgun (WGS) entry which is preliminary data.</text>
</comment>
<dbReference type="PANTHER" id="PTHR23131">
    <property type="entry name" value="ENDORIBONUCLEASE LACTB2"/>
    <property type="match status" value="1"/>
</dbReference>
<proteinExistence type="inferred from homology"/>
<dbReference type="GO" id="GO:0046872">
    <property type="term" value="F:metal ion binding"/>
    <property type="evidence" value="ECO:0007669"/>
    <property type="project" value="UniProtKB-KW"/>
</dbReference>
<dbReference type="InterPro" id="IPR047921">
    <property type="entry name" value="LACTB2-like_MBL-fold"/>
</dbReference>
<evidence type="ECO:0000256" key="2">
    <source>
        <dbReference type="ARBA" id="ARBA00007749"/>
    </source>
</evidence>
<keyword evidence="5" id="KW-0862">Zinc</keyword>
<evidence type="ECO:0000256" key="5">
    <source>
        <dbReference type="ARBA" id="ARBA00022833"/>
    </source>
</evidence>
<gene>
    <name evidence="8" type="ORF">KCU76_g10320</name>
</gene>
<sequence>MAEDKGGYRQINKSLNICVFEEYLRGQNANLPKLENVEQVSPRVLRVLGQNPGKFTLQGTNTFIVGTGEQRLLIDTSGGEPEWASLIASTLEDQNISLSHVLLTHWHGDHTGGVKDLLCLYPHLQGCIYKNDPEKGQTDIEDGQIFEVPGATVRAVHTPGHSEDHMCFVLEEESALFTGDNVLGHGTSAVEDLAVFMTTLVKMQNQACSLGYPAHGVVIQDLPAKMASELQRKHRRENQIMQALFTAHGRGEKSITVADLVQDMYGKAVDEETRTLALIPMMTEVLCKLAGDGRTAFQVVGGVKKWYSFEKARPAMSQRNIEKERERKDSLIGVQALEEIFASA</sequence>
<dbReference type="GO" id="GO:0044550">
    <property type="term" value="P:secondary metabolite biosynthetic process"/>
    <property type="evidence" value="ECO:0007669"/>
    <property type="project" value="TreeGrafter"/>
</dbReference>
<dbReference type="SMART" id="SM00849">
    <property type="entry name" value="Lactamase_B"/>
    <property type="match status" value="1"/>
</dbReference>
<protein>
    <submittedName>
        <fullName evidence="8">Metallo-hydrolase/oxidoreductase</fullName>
    </submittedName>
</protein>
<evidence type="ECO:0000256" key="1">
    <source>
        <dbReference type="ARBA" id="ARBA00001947"/>
    </source>
</evidence>
<keyword evidence="3" id="KW-0479">Metal-binding</keyword>
<evidence type="ECO:0000256" key="6">
    <source>
        <dbReference type="ARBA" id="ARBA00050605"/>
    </source>
</evidence>
<evidence type="ECO:0000256" key="3">
    <source>
        <dbReference type="ARBA" id="ARBA00022723"/>
    </source>
</evidence>
<dbReference type="GO" id="GO:0016787">
    <property type="term" value="F:hydrolase activity"/>
    <property type="evidence" value="ECO:0007669"/>
    <property type="project" value="UniProtKB-KW"/>
</dbReference>
<accession>A0A9P8J6D3</accession>
<evidence type="ECO:0000313" key="9">
    <source>
        <dbReference type="Proteomes" id="UP000779574"/>
    </source>
</evidence>
<dbReference type="Pfam" id="PF00753">
    <property type="entry name" value="Lactamase_B"/>
    <property type="match status" value="1"/>
</dbReference>
<dbReference type="EMBL" id="JAHFXF010000455">
    <property type="protein sequence ID" value="KAG9687444.1"/>
    <property type="molecule type" value="Genomic_DNA"/>
</dbReference>
<comment type="cofactor">
    <cofactor evidence="1">
        <name>Zn(2+)</name>
        <dbReference type="ChEBI" id="CHEBI:29105"/>
    </cofactor>
</comment>
<reference evidence="8" key="2">
    <citation type="submission" date="2021-08" db="EMBL/GenBank/DDBJ databases">
        <authorList>
            <person name="Gostincar C."/>
            <person name="Sun X."/>
            <person name="Song Z."/>
            <person name="Gunde-Cimerman N."/>
        </authorList>
    </citation>
    <scope>NUCLEOTIDE SEQUENCE</scope>
    <source>
        <strain evidence="8">EXF-9911</strain>
    </source>
</reference>
<dbReference type="FunFam" id="3.60.15.10:FF:000041">
    <property type="entry name" value="Metallo-beta-lactamase domain protein"/>
    <property type="match status" value="1"/>
</dbReference>
<dbReference type="CDD" id="cd07722">
    <property type="entry name" value="LACTB2-like_MBL-fold"/>
    <property type="match status" value="1"/>
</dbReference>
<feature type="non-terminal residue" evidence="8">
    <location>
        <position position="1"/>
    </location>
</feature>
<dbReference type="AlphaFoldDB" id="A0A9P8J6D3"/>
<dbReference type="Gene3D" id="3.60.15.10">
    <property type="entry name" value="Ribonuclease Z/Hydroxyacylglutathione hydrolase-like"/>
    <property type="match status" value="1"/>
</dbReference>
<evidence type="ECO:0000259" key="7">
    <source>
        <dbReference type="SMART" id="SM00849"/>
    </source>
</evidence>
<feature type="domain" description="Metallo-beta-lactamase" evidence="7">
    <location>
        <begin position="59"/>
        <end position="215"/>
    </location>
</feature>
<dbReference type="Proteomes" id="UP000779574">
    <property type="component" value="Unassembled WGS sequence"/>
</dbReference>